<accession>A0A6L3ZJQ5</accession>
<dbReference type="EMBL" id="WBVQ01000001">
    <property type="protein sequence ID" value="KAB2817869.1"/>
    <property type="molecule type" value="Genomic_DNA"/>
</dbReference>
<keyword evidence="6" id="KW-0677">Repeat</keyword>
<evidence type="ECO:0000256" key="5">
    <source>
        <dbReference type="ARBA" id="ARBA00022692"/>
    </source>
</evidence>
<evidence type="ECO:0000313" key="12">
    <source>
        <dbReference type="Proteomes" id="UP000484164"/>
    </source>
</evidence>
<keyword evidence="8 9" id="KW-0472">Membrane</keyword>
<dbReference type="GO" id="GO:0005886">
    <property type="term" value="C:plasma membrane"/>
    <property type="evidence" value="ECO:0007669"/>
    <property type="project" value="UniProtKB-SubCell"/>
</dbReference>
<dbReference type="GO" id="GO:0000030">
    <property type="term" value="F:mannosyltransferase activity"/>
    <property type="evidence" value="ECO:0007669"/>
    <property type="project" value="InterPro"/>
</dbReference>
<evidence type="ECO:0000256" key="9">
    <source>
        <dbReference type="SAM" id="Phobius"/>
    </source>
</evidence>
<feature type="transmembrane region" description="Helical" evidence="9">
    <location>
        <begin position="310"/>
        <end position="330"/>
    </location>
</feature>
<comment type="subcellular location">
    <subcellularLocation>
        <location evidence="1">Cell membrane</location>
        <topology evidence="1">Multi-pass membrane protein</topology>
    </subcellularLocation>
</comment>
<dbReference type="InterPro" id="IPR003342">
    <property type="entry name" value="ArnT-like_N"/>
</dbReference>
<dbReference type="Pfam" id="PF02366">
    <property type="entry name" value="PMT"/>
    <property type="match status" value="1"/>
</dbReference>
<dbReference type="Gene3D" id="2.20.110.10">
    <property type="entry name" value="Histone H3 K4-specific methyltransferase SET7/9 N-terminal domain"/>
    <property type="match status" value="1"/>
</dbReference>
<keyword evidence="7 9" id="KW-1133">Transmembrane helix</keyword>
<evidence type="ECO:0000256" key="4">
    <source>
        <dbReference type="ARBA" id="ARBA00022679"/>
    </source>
</evidence>
<keyword evidence="3" id="KW-0328">Glycosyltransferase</keyword>
<evidence type="ECO:0000256" key="1">
    <source>
        <dbReference type="ARBA" id="ARBA00004651"/>
    </source>
</evidence>
<dbReference type="Proteomes" id="UP000484164">
    <property type="component" value="Unassembled WGS sequence"/>
</dbReference>
<organism evidence="11 12">
    <name type="scientific">Phaeocystidibacter marisrubri</name>
    <dbReference type="NCBI Taxonomy" id="1577780"/>
    <lineage>
        <taxon>Bacteria</taxon>
        <taxon>Pseudomonadati</taxon>
        <taxon>Bacteroidota</taxon>
        <taxon>Flavobacteriia</taxon>
        <taxon>Flavobacteriales</taxon>
        <taxon>Phaeocystidibacteraceae</taxon>
        <taxon>Phaeocystidibacter</taxon>
    </lineage>
</organism>
<proteinExistence type="predicted"/>
<feature type="transmembrane region" description="Helical" evidence="9">
    <location>
        <begin position="337"/>
        <end position="356"/>
    </location>
</feature>
<dbReference type="InterPro" id="IPR050297">
    <property type="entry name" value="LipidA_mod_glycosyltrf_83"/>
</dbReference>
<evidence type="ECO:0000259" key="10">
    <source>
        <dbReference type="Pfam" id="PF02366"/>
    </source>
</evidence>
<evidence type="ECO:0000256" key="3">
    <source>
        <dbReference type="ARBA" id="ARBA00022676"/>
    </source>
</evidence>
<feature type="transmembrane region" description="Helical" evidence="9">
    <location>
        <begin position="180"/>
        <end position="207"/>
    </location>
</feature>
<gene>
    <name evidence="11" type="ORF">F8C82_05555</name>
</gene>
<keyword evidence="2" id="KW-1003">Cell membrane</keyword>
<dbReference type="GO" id="GO:0006493">
    <property type="term" value="P:protein O-linked glycosylation"/>
    <property type="evidence" value="ECO:0007669"/>
    <property type="project" value="InterPro"/>
</dbReference>
<evidence type="ECO:0000256" key="7">
    <source>
        <dbReference type="ARBA" id="ARBA00022989"/>
    </source>
</evidence>
<feature type="transmembrane region" description="Helical" evidence="9">
    <location>
        <begin position="214"/>
        <end position="233"/>
    </location>
</feature>
<dbReference type="InterPro" id="IPR003409">
    <property type="entry name" value="MORN"/>
</dbReference>
<keyword evidence="5 9" id="KW-0812">Transmembrane</keyword>
<keyword evidence="4 11" id="KW-0808">Transferase</keyword>
<feature type="transmembrane region" description="Helical" evidence="9">
    <location>
        <begin position="362"/>
        <end position="382"/>
    </location>
</feature>
<reference evidence="11 12" key="1">
    <citation type="submission" date="2019-10" db="EMBL/GenBank/DDBJ databases">
        <title>Genome sequence of Phaeocystidibacter marisrubri JCM30614 (type strain).</title>
        <authorList>
            <person name="Bowman J.P."/>
        </authorList>
    </citation>
    <scope>NUCLEOTIDE SEQUENCE [LARGE SCALE GENOMIC DNA]</scope>
    <source>
        <strain evidence="11 12">JCM 30614</strain>
    </source>
</reference>
<evidence type="ECO:0000256" key="2">
    <source>
        <dbReference type="ARBA" id="ARBA00022475"/>
    </source>
</evidence>
<protein>
    <submittedName>
        <fullName evidence="11">Phospholipid carrier-dependent glycosyltransferase</fullName>
    </submittedName>
</protein>
<dbReference type="RefSeq" id="WP_151692557.1">
    <property type="nucleotide sequence ID" value="NZ_BMGX01000002.1"/>
</dbReference>
<evidence type="ECO:0000256" key="8">
    <source>
        <dbReference type="ARBA" id="ARBA00023136"/>
    </source>
</evidence>
<name>A0A6L3ZJQ5_9FLAO</name>
<dbReference type="GO" id="GO:0009103">
    <property type="term" value="P:lipopolysaccharide biosynthetic process"/>
    <property type="evidence" value="ECO:0007669"/>
    <property type="project" value="UniProtKB-ARBA"/>
</dbReference>
<feature type="domain" description="ArnT-like N-terminal" evidence="10">
    <location>
        <begin position="95"/>
        <end position="233"/>
    </location>
</feature>
<dbReference type="SUPFAM" id="SSF82185">
    <property type="entry name" value="Histone H3 K4-specific methyltransferase SET7/9 N-terminal domain"/>
    <property type="match status" value="1"/>
</dbReference>
<keyword evidence="12" id="KW-1185">Reference proteome</keyword>
<dbReference type="PANTHER" id="PTHR33908">
    <property type="entry name" value="MANNOSYLTRANSFERASE YKCB-RELATED"/>
    <property type="match status" value="1"/>
</dbReference>
<feature type="transmembrane region" description="Helical" evidence="9">
    <location>
        <begin position="127"/>
        <end position="145"/>
    </location>
</feature>
<comment type="caution">
    <text evidence="11">The sequence shown here is derived from an EMBL/GenBank/DDBJ whole genome shotgun (WGS) entry which is preliminary data.</text>
</comment>
<feature type="transmembrane region" description="Helical" evidence="9">
    <location>
        <begin position="97"/>
        <end position="115"/>
    </location>
</feature>
<sequence>MAQSKKAEPKAGKSIWENKWFPYIILTLLWAIIYAIVFNTKLNLGGDNAVYYILGDALSSSEGYTNIHNTNMVPNNHFPPGYPVLLAFFMLISKKIVFLKFVSGLFFLGTILISFRIFEILLENRKLAFVIAALVLLNGNLLEYSSIMMSEIPYLFFGSLTLLLFMLSERNDHFLKDWRFWVMLAVASFSFHIRTAGIALIGGLVLYLLVNRKWLKFGVFSIGFGLLGLPWFLRGQSLGGSSYLNQLLQVNPYRPEDGMATFGDFITRLTYNITRYFEVEIPRSFFPNKTVEYQYYMRELTGVEITEDHVSQGFLMIGIILFILMVLGVYNMKKYRSFVAFYLIGSATILLLWPYVWFGTRFILTIIPFMIFAAVLGVQAILQKINIDSKLNPIAYIFLGLFFVKGVKAEAEKTDGEFPPKYADFIRMSEYADAYLPKDAIVLNRKPGLFYINGHRKTTKFPATFDYNEMRAALDSNGVTHVIVDAMGFADEGRYLVPFIQANLEKFTQVQHFQTGDLHTYLLEYHNDRGYEGEWGGPHENGQVQVKNGKGLYRFPDGRIFDGHWQNNKKEGEGVLTLKDGTSIHGLWTNDTLAETHFTLTANGDTLRTE</sequence>
<dbReference type="AlphaFoldDB" id="A0A6L3ZJQ5"/>
<dbReference type="OrthoDB" id="1097666at2"/>
<evidence type="ECO:0000313" key="11">
    <source>
        <dbReference type="EMBL" id="KAB2817869.1"/>
    </source>
</evidence>
<dbReference type="Pfam" id="PF02493">
    <property type="entry name" value="MORN"/>
    <property type="match status" value="2"/>
</dbReference>
<evidence type="ECO:0000256" key="6">
    <source>
        <dbReference type="ARBA" id="ARBA00022737"/>
    </source>
</evidence>
<dbReference type="GO" id="GO:0016763">
    <property type="term" value="F:pentosyltransferase activity"/>
    <property type="evidence" value="ECO:0007669"/>
    <property type="project" value="TreeGrafter"/>
</dbReference>
<feature type="transmembrane region" description="Helical" evidence="9">
    <location>
        <begin position="20"/>
        <end position="38"/>
    </location>
</feature>
<dbReference type="PANTHER" id="PTHR33908:SF11">
    <property type="entry name" value="MEMBRANE PROTEIN"/>
    <property type="match status" value="1"/>
</dbReference>